<dbReference type="EMBL" id="NQWH01000010">
    <property type="protein sequence ID" value="PHP27997.1"/>
    <property type="molecule type" value="Genomic_DNA"/>
</dbReference>
<dbReference type="Proteomes" id="UP000221860">
    <property type="component" value="Unassembled WGS sequence"/>
</dbReference>
<reference evidence="3 4" key="1">
    <citation type="submission" date="2017-08" db="EMBL/GenBank/DDBJ databases">
        <title>Draft Genome Sequence of Loktanella cinnabarina Strain XM1, Isolated from Coastal Surface Water.</title>
        <authorList>
            <person name="Ma R."/>
            <person name="Wang J."/>
            <person name="Wang Q."/>
            <person name="Ma Z."/>
            <person name="Li J."/>
            <person name="Chen L."/>
        </authorList>
    </citation>
    <scope>NUCLEOTIDE SEQUENCE [LARGE SCALE GENOMIC DNA]</scope>
    <source>
        <strain evidence="3 4">XM1</strain>
    </source>
</reference>
<gene>
    <name evidence="3" type="ORF">CJ301_08405</name>
</gene>
<keyword evidence="2" id="KW-0472">Membrane</keyword>
<keyword evidence="2" id="KW-0812">Transmembrane</keyword>
<feature type="region of interest" description="Disordered" evidence="1">
    <location>
        <begin position="497"/>
        <end position="527"/>
    </location>
</feature>
<sequence length="750" mass="76906">MAQSVIGALRVNLGLDSAQFERGAKKVPKTVQNMRKQFMALGAIGVATFASLSAAALKGAADIDRAAKSARRLDGSIGAFRALEVTAGEAGVSVEKLADDIQTMNRQLANIGTSGNADRALDRLGISAESLQGLDTDEKVARIADRVKELGLSAGQATTVLQDLGIRNREMALLMIQGGDAIRNARADIDSYGLALGGVDAGKIEAANDQIARLGLIGQYAGQQLALALVPAMGQMAQAMTDSLREGGTLRAVIDGLVGNLDRLAVYFGIAATALGVRYVSALVAARAMTIAVNISTLGLVGSLKLLRGAIMRTGFGVLVIAAGELVMWFGRLVKSTGGWGAALSLLGDVASGVWKGIGTSASALVPALGAVWGNIKSGFLGMLESLATKWADFLHKMGAGLRNVPGMEDAANAVGDQAIMAGSQVYELRHAADEAKASADTLAATAKNRVAQGFDEARAAAAKLSAMVAEAGDEALNGAAAGDALAASLEGAGEGFGDSGNLPDVEGGGAGAGGSSAAANKAKQEAEKRAQVLKDLRAEHDKLRATINMTDLQAKIWNDTQEAGVTATSAQGQEIARLNTAIDDMTQAKDRASQMADTLKQSAGSAFSSIVTGASSAKDAIASLAQSLASMFADQAFNSIWGALAPSIPGAVPQVSLGSNASGTSNWRGGLTRVHELGGEIMNLPRGTQIIPHDISKRMADGAANGVANIRLFLDSKMLQAEILGTAGPVAVQLIESNNEQLAQNQRRS</sequence>
<evidence type="ECO:0008006" key="5">
    <source>
        <dbReference type="Google" id="ProtNLM"/>
    </source>
</evidence>
<accession>A0A2G1MH32</accession>
<dbReference type="AlphaFoldDB" id="A0A2G1MH32"/>
<organism evidence="3 4">
    <name type="scientific">Limimaricola cinnabarinus</name>
    <dbReference type="NCBI Taxonomy" id="1125964"/>
    <lineage>
        <taxon>Bacteria</taxon>
        <taxon>Pseudomonadati</taxon>
        <taxon>Pseudomonadota</taxon>
        <taxon>Alphaproteobacteria</taxon>
        <taxon>Rhodobacterales</taxon>
        <taxon>Paracoccaceae</taxon>
        <taxon>Limimaricola</taxon>
    </lineage>
</organism>
<protein>
    <recommendedName>
        <fullName evidence="5">Phage tail tape-measure protein</fullName>
    </recommendedName>
</protein>
<evidence type="ECO:0000256" key="1">
    <source>
        <dbReference type="SAM" id="MobiDB-lite"/>
    </source>
</evidence>
<name>A0A2G1MH32_9RHOB</name>
<evidence type="ECO:0000256" key="2">
    <source>
        <dbReference type="SAM" id="Phobius"/>
    </source>
</evidence>
<keyword evidence="4" id="KW-1185">Reference proteome</keyword>
<proteinExistence type="predicted"/>
<evidence type="ECO:0000313" key="4">
    <source>
        <dbReference type="Proteomes" id="UP000221860"/>
    </source>
</evidence>
<feature type="transmembrane region" description="Helical" evidence="2">
    <location>
        <begin position="38"/>
        <end position="61"/>
    </location>
</feature>
<dbReference type="RefSeq" id="WP_099276275.1">
    <property type="nucleotide sequence ID" value="NZ_KZ304956.1"/>
</dbReference>
<comment type="caution">
    <text evidence="3">The sequence shown here is derived from an EMBL/GenBank/DDBJ whole genome shotgun (WGS) entry which is preliminary data.</text>
</comment>
<keyword evidence="2" id="KW-1133">Transmembrane helix</keyword>
<dbReference type="OrthoDB" id="7311517at2"/>
<evidence type="ECO:0000313" key="3">
    <source>
        <dbReference type="EMBL" id="PHP27997.1"/>
    </source>
</evidence>